<dbReference type="Proteomes" id="UP001165082">
    <property type="component" value="Unassembled WGS sequence"/>
</dbReference>
<protein>
    <submittedName>
        <fullName evidence="2">Uncharacterized protein</fullName>
    </submittedName>
</protein>
<dbReference type="AlphaFoldDB" id="A0A9W7AA47"/>
<comment type="caution">
    <text evidence="2">The sequence shown here is derived from an EMBL/GenBank/DDBJ whole genome shotgun (WGS) entry which is preliminary data.</text>
</comment>
<dbReference type="OrthoDB" id="10426571at2759"/>
<dbReference type="EMBL" id="BRXZ01002722">
    <property type="protein sequence ID" value="GMH68826.1"/>
    <property type="molecule type" value="Genomic_DNA"/>
</dbReference>
<feature type="region of interest" description="Disordered" evidence="1">
    <location>
        <begin position="1"/>
        <end position="119"/>
    </location>
</feature>
<feature type="compositionally biased region" description="Basic and acidic residues" evidence="1">
    <location>
        <begin position="1"/>
        <end position="10"/>
    </location>
</feature>
<evidence type="ECO:0000313" key="3">
    <source>
        <dbReference type="Proteomes" id="UP001165082"/>
    </source>
</evidence>
<organism evidence="2 3">
    <name type="scientific">Triparma retinervis</name>
    <dbReference type="NCBI Taxonomy" id="2557542"/>
    <lineage>
        <taxon>Eukaryota</taxon>
        <taxon>Sar</taxon>
        <taxon>Stramenopiles</taxon>
        <taxon>Ochrophyta</taxon>
        <taxon>Bolidophyceae</taxon>
        <taxon>Parmales</taxon>
        <taxon>Triparmaceae</taxon>
        <taxon>Triparma</taxon>
    </lineage>
</organism>
<sequence length="417" mass="47644">MRKDKETKKKEDKKKKKKDQKKKKKEDKKKKKKDKKKKRKKDKKKKKKTEESESSSSSESDSDDVSILVNVVRGAKKPFDEEMTTDEDKKKSDSHCISMMPHDYQNQGSSGSKGTHRNRKQMEQMEDIFRAVRSQLLTKTEQGKGKMTDGIKTTIRSAGANEIRDRDGNGPDIIQGLLLYSAWIVNTAYILRALNEASRPTSLDSAEATIEFFETCLKIIKDEDRVDDKDYIQTALLYFVASRNFSIVDHVVGGHFDNVGHDDKARKFSLIENKIAFATKTEDREILAIRDKLPHYPGNECRTPLPGFLYFPAYHVATTLPSSECGKMECCCLEEVLHAGADVEFWLEKWKKKNGQENWDNGRQPHTLPSNLHRPIWIEQEGGAGDGKRQLVLHFFSTAILDWGDRTGYTAAYNQGD</sequence>
<proteinExistence type="predicted"/>
<name>A0A9W7AA47_9STRA</name>
<feature type="compositionally biased region" description="Basic residues" evidence="1">
    <location>
        <begin position="11"/>
        <end position="47"/>
    </location>
</feature>
<accession>A0A9W7AA47</accession>
<evidence type="ECO:0000256" key="1">
    <source>
        <dbReference type="SAM" id="MobiDB-lite"/>
    </source>
</evidence>
<gene>
    <name evidence="2" type="ORF">TrRE_jg548</name>
</gene>
<feature type="compositionally biased region" description="Polar residues" evidence="1">
    <location>
        <begin position="104"/>
        <end position="113"/>
    </location>
</feature>
<evidence type="ECO:0000313" key="2">
    <source>
        <dbReference type="EMBL" id="GMH68826.1"/>
    </source>
</evidence>
<keyword evidence="3" id="KW-1185">Reference proteome</keyword>
<reference evidence="2" key="1">
    <citation type="submission" date="2022-07" db="EMBL/GenBank/DDBJ databases">
        <title>Genome analysis of Parmales, a sister group of diatoms, reveals the evolutionary specialization of diatoms from phago-mixotrophs to photoautotrophs.</title>
        <authorList>
            <person name="Ban H."/>
            <person name="Sato S."/>
            <person name="Yoshikawa S."/>
            <person name="Kazumasa Y."/>
            <person name="Nakamura Y."/>
            <person name="Ichinomiya M."/>
            <person name="Saitoh K."/>
            <person name="Sato N."/>
            <person name="Blanc-Mathieu R."/>
            <person name="Endo H."/>
            <person name="Kuwata A."/>
            <person name="Ogata H."/>
        </authorList>
    </citation>
    <scope>NUCLEOTIDE SEQUENCE</scope>
</reference>